<dbReference type="Gramene" id="TraesWEE_scaffold_010044_01G000100.1">
    <property type="protein sequence ID" value="TraesWEE_scaffold_010044_01G000100.1"/>
    <property type="gene ID" value="TraesWEE_scaffold_010044_01G000100"/>
</dbReference>
<accession>A0A3B6AYH6</accession>
<dbReference type="Gramene" id="TraesPARA_EIv1.0_0398340.1">
    <property type="protein sequence ID" value="TraesPARA_EIv1.0_0398340.1.CDS"/>
    <property type="gene ID" value="TraesPARA_EIv1.0_0398340"/>
</dbReference>
<keyword evidence="3" id="KW-1185">Reference proteome</keyword>
<dbReference type="Proteomes" id="UP000019116">
    <property type="component" value="Chromosome 2A"/>
</dbReference>
<dbReference type="Gramene" id="TraesLAC2A03G00703830.1">
    <property type="protein sequence ID" value="TraesLAC2A03G00703830.1"/>
    <property type="gene ID" value="TraesLAC2A03G00703830"/>
</dbReference>
<dbReference type="Gramene" id="TraesJUL2A03G00704740.1">
    <property type="protein sequence ID" value="TraesJUL2A03G00704740.1"/>
    <property type="gene ID" value="TraesJUL2A03G00704740"/>
</dbReference>
<reference evidence="2" key="1">
    <citation type="submission" date="2018-08" db="EMBL/GenBank/DDBJ databases">
        <authorList>
            <person name="Rossello M."/>
        </authorList>
    </citation>
    <scope>NUCLEOTIDE SEQUENCE [LARGE SCALE GENOMIC DNA]</scope>
    <source>
        <strain evidence="2">cv. Chinese Spring</strain>
    </source>
</reference>
<dbReference type="Gramene" id="TraesSTA2A03G00698390.1">
    <property type="protein sequence ID" value="TraesSTA2A03G00698390.1"/>
    <property type="gene ID" value="TraesSTA2A03G00698390"/>
</dbReference>
<dbReference type="EnsemblPlants" id="TraesCS2A02G268000.1">
    <property type="protein sequence ID" value="TraesCS2A02G268000.1"/>
    <property type="gene ID" value="TraesCS2A02G268000"/>
</dbReference>
<dbReference type="Gramene" id="TraesCLE_scaffold_011699_01G000100.1">
    <property type="protein sequence ID" value="TraesCLE_scaffold_011699_01G000100.1"/>
    <property type="gene ID" value="TraesCLE_scaffold_011699_01G000100"/>
</dbReference>
<organism evidence="2">
    <name type="scientific">Triticum aestivum</name>
    <name type="common">Wheat</name>
    <dbReference type="NCBI Taxonomy" id="4565"/>
    <lineage>
        <taxon>Eukaryota</taxon>
        <taxon>Viridiplantae</taxon>
        <taxon>Streptophyta</taxon>
        <taxon>Embryophyta</taxon>
        <taxon>Tracheophyta</taxon>
        <taxon>Spermatophyta</taxon>
        <taxon>Magnoliopsida</taxon>
        <taxon>Liliopsida</taxon>
        <taxon>Poales</taxon>
        <taxon>Poaceae</taxon>
        <taxon>BOP clade</taxon>
        <taxon>Pooideae</taxon>
        <taxon>Triticodae</taxon>
        <taxon>Triticeae</taxon>
        <taxon>Triticinae</taxon>
        <taxon>Triticum</taxon>
    </lineage>
</organism>
<reference evidence="2" key="2">
    <citation type="submission" date="2018-10" db="UniProtKB">
        <authorList>
            <consortium name="EnsemblPlants"/>
        </authorList>
    </citation>
    <scope>IDENTIFICATION</scope>
</reference>
<sequence length="103" mass="11176">MEPRNGGSKWIVLVMLCHPSIIRTSHRGARRQDGKVGSPVQAASYGRARRRQGCNGYRTGASQQAMTRATAMEGIRRLKAATVAARGRAGLKVAAEDNLRSQE</sequence>
<dbReference type="Gramene" id="TraesLDM2A03G00702830.1">
    <property type="protein sequence ID" value="TraesLDM2A03G00702830.1"/>
    <property type="gene ID" value="TraesLDM2A03G00702830"/>
</dbReference>
<dbReference type="OrthoDB" id="10281145at2759"/>
<evidence type="ECO:0000313" key="3">
    <source>
        <dbReference type="Proteomes" id="UP000019116"/>
    </source>
</evidence>
<dbReference type="Gramene" id="TraesRN2A0100635200.1">
    <property type="protein sequence ID" value="TraesRN2A0100635200.1"/>
    <property type="gene ID" value="TraesRN2A0100635200"/>
</dbReference>
<proteinExistence type="predicted"/>
<dbReference type="Gramene" id="TraesNOR2A03G00709300.1">
    <property type="protein sequence ID" value="TraesNOR2A03G00709300.1"/>
    <property type="gene ID" value="TraesNOR2A03G00709300"/>
</dbReference>
<evidence type="ECO:0000256" key="1">
    <source>
        <dbReference type="SAM" id="MobiDB-lite"/>
    </source>
</evidence>
<dbReference type="Gramene" id="TraesJAG2A03G00700520.1">
    <property type="protein sequence ID" value="TraesJAG2A03G00700520.1"/>
    <property type="gene ID" value="TraesJAG2A03G00700520"/>
</dbReference>
<protein>
    <submittedName>
        <fullName evidence="2">Uncharacterized protein</fullName>
    </submittedName>
</protein>
<evidence type="ECO:0000313" key="2">
    <source>
        <dbReference type="EnsemblPlants" id="TraesCS2A02G268000.1"/>
    </source>
</evidence>
<dbReference type="AlphaFoldDB" id="A0A3B6AYH6"/>
<dbReference type="Gramene" id="TraesCS2A02G268000.1">
    <property type="protein sequence ID" value="TraesCS2A02G268000.1"/>
    <property type="gene ID" value="TraesCS2A02G268000"/>
</dbReference>
<dbReference type="Gramene" id="TraesCAD_scaffold_014130_01G000100.1">
    <property type="protein sequence ID" value="TraesCAD_scaffold_014130_01G000100.1"/>
    <property type="gene ID" value="TraesCAD_scaffold_014130_01G000100"/>
</dbReference>
<dbReference type="Gramene" id="TraesARI2A03G00707190.1">
    <property type="protein sequence ID" value="TraesARI2A03G00707190.1"/>
    <property type="gene ID" value="TraesARI2A03G00707190"/>
</dbReference>
<feature type="region of interest" description="Disordered" evidence="1">
    <location>
        <begin position="25"/>
        <end position="62"/>
    </location>
</feature>
<dbReference type="Gramene" id="TraesCS2A03G0659900.1">
    <property type="protein sequence ID" value="TraesCS2A03G0659900.1.CDS"/>
    <property type="gene ID" value="TraesCS2A03G0659900"/>
</dbReference>
<dbReference type="Gramene" id="TraesROB_scaffold_011460_01G000100.1">
    <property type="protein sequence ID" value="TraesROB_scaffold_011460_01G000100.1"/>
    <property type="gene ID" value="TraesROB_scaffold_011460_01G000100"/>
</dbReference>
<dbReference type="Gramene" id="TraesSYM2A03G00706820.1">
    <property type="protein sequence ID" value="TraesSYM2A03G00706820.1"/>
    <property type="gene ID" value="TraesSYM2A03G00706820"/>
</dbReference>
<dbReference type="Gramene" id="TraesMAC2A03G00698640.1">
    <property type="protein sequence ID" value="TraesMAC2A03G00698640.1"/>
    <property type="gene ID" value="TraesMAC2A03G00698640"/>
</dbReference>
<name>A0A3B6AYH6_WHEAT</name>